<dbReference type="InterPro" id="IPR003615">
    <property type="entry name" value="HNH_nuc"/>
</dbReference>
<evidence type="ECO:0000313" key="2">
    <source>
        <dbReference type="EMBL" id="ARF11228.1"/>
    </source>
</evidence>
<keyword evidence="2" id="KW-0255">Endonuclease</keyword>
<evidence type="ECO:0000259" key="1">
    <source>
        <dbReference type="SMART" id="SM00507"/>
    </source>
</evidence>
<keyword evidence="2" id="KW-0378">Hydrolase</keyword>
<protein>
    <submittedName>
        <fullName evidence="2">HNH endonuclease</fullName>
    </submittedName>
</protein>
<dbReference type="SUPFAM" id="SSF64496">
    <property type="entry name" value="DNA-binding domain of intron-encoded endonucleases"/>
    <property type="match status" value="1"/>
</dbReference>
<feature type="domain" description="HNH nuclease" evidence="1">
    <location>
        <begin position="170"/>
        <end position="219"/>
    </location>
</feature>
<proteinExistence type="predicted"/>
<feature type="domain" description="HNH nuclease" evidence="1">
    <location>
        <begin position="351"/>
        <end position="400"/>
    </location>
</feature>
<dbReference type="InterPro" id="IPR003647">
    <property type="entry name" value="Intron_nuc_1_rpt"/>
</dbReference>
<dbReference type="InterPro" id="IPR036388">
    <property type="entry name" value="WH-like_DNA-bd_sf"/>
</dbReference>
<dbReference type="EMBL" id="KY684108">
    <property type="protein sequence ID" value="ARF11228.1"/>
    <property type="molecule type" value="Genomic_DNA"/>
</dbReference>
<dbReference type="InterPro" id="IPR010896">
    <property type="entry name" value="NUMOD1"/>
</dbReference>
<feature type="domain" description="HNH nuclease" evidence="1">
    <location>
        <begin position="52"/>
        <end position="100"/>
    </location>
</feature>
<accession>A0A1V0SHW6</accession>
<dbReference type="GO" id="GO:0016788">
    <property type="term" value="F:hydrolase activity, acting on ester bonds"/>
    <property type="evidence" value="ECO:0007669"/>
    <property type="project" value="InterPro"/>
</dbReference>
<dbReference type="SUPFAM" id="SSF54060">
    <property type="entry name" value="His-Me finger endonucleases"/>
    <property type="match status" value="3"/>
</dbReference>
<gene>
    <name evidence="2" type="ORF">Klosneuvirus_1_85</name>
</gene>
<keyword evidence="2" id="KW-0540">Nuclease</keyword>
<dbReference type="Pfam" id="PF07463">
    <property type="entry name" value="NUMOD4"/>
    <property type="match status" value="2"/>
</dbReference>
<reference evidence="2" key="1">
    <citation type="journal article" date="2017" name="Science">
        <title>Giant viruses with an expanded complement of translation system components.</title>
        <authorList>
            <person name="Schulz F."/>
            <person name="Yutin N."/>
            <person name="Ivanova N.N."/>
            <person name="Ortega D.R."/>
            <person name="Lee T.K."/>
            <person name="Vierheilig J."/>
            <person name="Daims H."/>
            <person name="Horn M."/>
            <person name="Wagner M."/>
            <person name="Jensen G.J."/>
            <person name="Kyrpides N.C."/>
            <person name="Koonin E.V."/>
            <person name="Woyke T."/>
        </authorList>
    </citation>
    <scope>NUCLEOTIDE SEQUENCE</scope>
    <source>
        <strain evidence="2">KNV1</strain>
    </source>
</reference>
<dbReference type="Pfam" id="PF13392">
    <property type="entry name" value="HNH_3"/>
    <property type="match status" value="2"/>
</dbReference>
<organism evidence="2">
    <name type="scientific">Klosneuvirus KNV1</name>
    <dbReference type="NCBI Taxonomy" id="1977640"/>
    <lineage>
        <taxon>Viruses</taxon>
        <taxon>Varidnaviria</taxon>
        <taxon>Bamfordvirae</taxon>
        <taxon>Nucleocytoviricota</taxon>
        <taxon>Megaviricetes</taxon>
        <taxon>Imitervirales</taxon>
        <taxon>Mimiviridae</taxon>
        <taxon>Klosneuvirinae</taxon>
        <taxon>Klosneuvirus</taxon>
    </lineage>
</organism>
<dbReference type="Gene3D" id="3.90.75.20">
    <property type="match status" value="3"/>
</dbReference>
<dbReference type="SMART" id="SM00507">
    <property type="entry name" value="HNHc"/>
    <property type="match status" value="3"/>
</dbReference>
<dbReference type="SMART" id="SM00497">
    <property type="entry name" value="IENR1"/>
    <property type="match status" value="2"/>
</dbReference>
<dbReference type="InterPro" id="IPR044925">
    <property type="entry name" value="His-Me_finger_sf"/>
</dbReference>
<dbReference type="GO" id="GO:0004519">
    <property type="term" value="F:endonuclease activity"/>
    <property type="evidence" value="ECO:0007669"/>
    <property type="project" value="UniProtKB-KW"/>
</dbReference>
<sequence length="461" mass="54535">MPQQNWKDIEGYDGEYKISNKGTVKRMSTKTILTFLIKDGFYRVELKDKYKKKKQVYVHRLVAEYFVDNPNKLPVIFHIDRNKFNNNSDNLKWIDRKEMVNYYNQQKIDNFDISQITNENELWEHIKDFSKYMISNQGRAVSKVTSTVLEPTITNGYYSVGLYQDNAENEQKQFKIHRLVANAFIPKTDPTKNTIDHINNNKLDNRSVNLQWVTIKENNQNFIDNHKIIKAESVLQYDKDMNFIKEWSSVKEIVTQNTNYKNKQLYACLNERCKSIYGSIWRYKNKIKTNIILQKDEEFRNIRMLDDRNFGNYELSNYGNIKGLYQDKYLIPQLQNDGYYSIGLYDKDTHKCYNIKIHILVAKVFIGTKPDSKYVVNHIDEDKTNNYYKNLEWKTQQKNVEYSLAKQINQIDSETDEIIKTFNSIVEACNYLNISNSGRISKCCNGKAKTASGYKWSYADK</sequence>
<dbReference type="InterPro" id="IPR010902">
    <property type="entry name" value="NUMOD4"/>
</dbReference>
<dbReference type="Pfam" id="PF07453">
    <property type="entry name" value="NUMOD1"/>
    <property type="match status" value="1"/>
</dbReference>
<name>A0A1V0SHW6_9VIRU</name>
<dbReference type="Gene3D" id="1.10.10.10">
    <property type="entry name" value="Winged helix-like DNA-binding domain superfamily/Winged helix DNA-binding domain"/>
    <property type="match status" value="1"/>
</dbReference>